<dbReference type="Proteomes" id="UP000240978">
    <property type="component" value="Unassembled WGS sequence"/>
</dbReference>
<accession>A0A2P8FAR2</accession>
<evidence type="ECO:0000313" key="1">
    <source>
        <dbReference type="EMBL" id="PSL18815.1"/>
    </source>
</evidence>
<reference evidence="1 2" key="1">
    <citation type="submission" date="2018-03" db="EMBL/GenBank/DDBJ databases">
        <title>Genomic Encyclopedia of Archaeal and Bacterial Type Strains, Phase II (KMG-II): from individual species to whole genera.</title>
        <authorList>
            <person name="Goeker M."/>
        </authorList>
    </citation>
    <scope>NUCLEOTIDE SEQUENCE [LARGE SCALE GENOMIC DNA]</scope>
    <source>
        <strain evidence="1 2">DSM 18107</strain>
    </source>
</reference>
<organism evidence="1 2">
    <name type="scientific">Chitinophaga ginsengisoli</name>
    <dbReference type="NCBI Taxonomy" id="363837"/>
    <lineage>
        <taxon>Bacteria</taxon>
        <taxon>Pseudomonadati</taxon>
        <taxon>Bacteroidota</taxon>
        <taxon>Chitinophagia</taxon>
        <taxon>Chitinophagales</taxon>
        <taxon>Chitinophagaceae</taxon>
        <taxon>Chitinophaga</taxon>
    </lineage>
</organism>
<dbReference type="AlphaFoldDB" id="A0A2P8FAR2"/>
<keyword evidence="2" id="KW-1185">Reference proteome</keyword>
<name>A0A2P8FAR2_9BACT</name>
<dbReference type="EMBL" id="PYGK01000031">
    <property type="protein sequence ID" value="PSL18815.1"/>
    <property type="molecule type" value="Genomic_DNA"/>
</dbReference>
<comment type="caution">
    <text evidence="1">The sequence shown here is derived from an EMBL/GenBank/DDBJ whole genome shotgun (WGS) entry which is preliminary data.</text>
</comment>
<gene>
    <name evidence="1" type="ORF">CLV42_1311</name>
</gene>
<evidence type="ECO:0000313" key="2">
    <source>
        <dbReference type="Proteomes" id="UP000240978"/>
    </source>
</evidence>
<protein>
    <submittedName>
        <fullName evidence="1">Uncharacterized protein</fullName>
    </submittedName>
</protein>
<sequence length="154" mass="17622">MFEIIYYKGKKDGHRDIVITISAINFHSEVDSYYLCIDPLFMPEHETPDKVEKCLRLMIKSWVATIDKMEVDQTVYLPYDFSDQYVGVLGIKMKSDGEVYFSAGHTTRYCGYEISPSRDTALNLKEDEFANDGGEVVLSKDILINQLSSSLRVL</sequence>
<dbReference type="RefSeq" id="WP_106606289.1">
    <property type="nucleotide sequence ID" value="NZ_PYGK01000031.1"/>
</dbReference>
<proteinExistence type="predicted"/>
<dbReference type="OrthoDB" id="9153432at2"/>